<dbReference type="HOGENOM" id="CLU_312161_0_0_1"/>
<proteinExistence type="inferred from homology"/>
<keyword evidence="3 4" id="KW-0067">ATP-binding</keyword>
<dbReference type="InterPro" id="IPR011545">
    <property type="entry name" value="DEAD/DEAH_box_helicase_dom"/>
</dbReference>
<comment type="similarity">
    <text evidence="4">Belongs to the DEAD box helicase family.</text>
</comment>
<feature type="compositionally biased region" description="Basic and acidic residues" evidence="5">
    <location>
        <begin position="291"/>
        <end position="317"/>
    </location>
</feature>
<evidence type="ECO:0000256" key="2">
    <source>
        <dbReference type="ARBA" id="ARBA00022801"/>
    </source>
</evidence>
<feature type="compositionally biased region" description="Basic and acidic residues" evidence="5">
    <location>
        <begin position="497"/>
        <end position="519"/>
    </location>
</feature>
<feature type="region of interest" description="Disordered" evidence="5">
    <location>
        <begin position="97"/>
        <end position="614"/>
    </location>
</feature>
<dbReference type="EMBL" id="KL142386">
    <property type="protein sequence ID" value="KDR73298.1"/>
    <property type="molecule type" value="Genomic_DNA"/>
</dbReference>
<organism evidence="7 8">
    <name type="scientific">Galerina marginata (strain CBS 339.88)</name>
    <dbReference type="NCBI Taxonomy" id="685588"/>
    <lineage>
        <taxon>Eukaryota</taxon>
        <taxon>Fungi</taxon>
        <taxon>Dikarya</taxon>
        <taxon>Basidiomycota</taxon>
        <taxon>Agaricomycotina</taxon>
        <taxon>Agaricomycetes</taxon>
        <taxon>Agaricomycetidae</taxon>
        <taxon>Agaricales</taxon>
        <taxon>Agaricineae</taxon>
        <taxon>Strophariaceae</taxon>
        <taxon>Galerina</taxon>
    </lineage>
</organism>
<feature type="compositionally biased region" description="Basic and acidic residues" evidence="5">
    <location>
        <begin position="150"/>
        <end position="162"/>
    </location>
</feature>
<evidence type="ECO:0000256" key="4">
    <source>
        <dbReference type="RuleBase" id="RU365068"/>
    </source>
</evidence>
<comment type="catalytic activity">
    <reaction evidence="4">
        <text>ATP + H2O = ADP + phosphate + H(+)</text>
        <dbReference type="Rhea" id="RHEA:13065"/>
        <dbReference type="ChEBI" id="CHEBI:15377"/>
        <dbReference type="ChEBI" id="CHEBI:15378"/>
        <dbReference type="ChEBI" id="CHEBI:30616"/>
        <dbReference type="ChEBI" id="CHEBI:43474"/>
        <dbReference type="ChEBI" id="CHEBI:456216"/>
        <dbReference type="EC" id="3.6.4.13"/>
    </reaction>
</comment>
<dbReference type="OrthoDB" id="10256233at2759"/>
<dbReference type="Proteomes" id="UP000027222">
    <property type="component" value="Unassembled WGS sequence"/>
</dbReference>
<sequence>MRPIASVKFQPRSKSKPRARYFFFPNSIPSRPSLHRHCQHHHCPPPPPRLDLAGQKARYMSSLVSRCLNLRLHPTVNPTRCLHLHLHRRALRITSKPRLPGSSLRSGNAVLFHSSARRLGARNPSTPRPRPRPKLASPSSVSSGARPPFKGKDNVSGKDSVKGKGKGKPKTPKPDLPWVQRGNQRARKEANKTLSLSPSRFPARPRFVDPGLGEQFAFSGQRPGFRPGFNSDRPPPTTTPLEEKPKETNEDKTTRLGLIKAQKARVRREKDPRVQAELLGRMGVDPGVAVEEGKGADLEPERMQELVRREELREGRGRGRGRGGGGQRGPIRGGGGVERDLGVSGYEPPYRREVEERAGVSRERSAGSLGSFRAREDGAGSSSSSYAARDRDYRGGDRAPPAGQGGYEPPYRRDLGERTSRSSSPSLRDSAGSGSSSYTPRNRDHRERTPSSYRRSDEGQERGTSGSYTPRDRARDVSYRSNHDRSSTSPSTSPSAYRHDDKDLGRGRTRYESDSDSGRARVRGYNPPNANAKAADADANARDGYHVGQSSASSFTERKSGPWSGTGSGSSSSYTPDRYRERNRERASVYPSGRSTPANAYEERDYDAPEGNLLPDEALAQGQSEFFHPSHPITTSVPVPIPDKKHPNTKPNDYIPTAFTSPPLLPGFLSALKELFGDGVRATPIQGLSLRWVVGALGGGGRDEDAVQGAEWKEPTGGKKDGREVGKEVGKEVEGKEKNAVLSEAEQVLQETAADAGAGAAEGAVEAAVPVSAPVQVTVPALAQPQVQVQGPPGGWRQFLLASETGSGKSIAYLLPVLQHLKSTESSLSHSRLEAPAYPPRPRALVLAPTHELARQLAGFAKELVRFPDTRLRVMCGSRANSGTKGGDREDKGRKAVLDGMERVVYDTDVDIDLGSVVRKRRTERERAGRTMSTCSLGRL</sequence>
<evidence type="ECO:0000259" key="6">
    <source>
        <dbReference type="Pfam" id="PF00270"/>
    </source>
</evidence>
<dbReference type="PANTHER" id="PTHR24031">
    <property type="entry name" value="RNA HELICASE"/>
    <property type="match status" value="1"/>
</dbReference>
<protein>
    <recommendedName>
        <fullName evidence="4">ATP-dependent RNA helicase</fullName>
        <ecNumber evidence="4">3.6.4.13</ecNumber>
    </recommendedName>
</protein>
<evidence type="ECO:0000313" key="7">
    <source>
        <dbReference type="EMBL" id="KDR73298.1"/>
    </source>
</evidence>
<feature type="compositionally biased region" description="Basic and acidic residues" evidence="5">
    <location>
        <begin position="410"/>
        <end position="420"/>
    </location>
</feature>
<gene>
    <name evidence="7" type="ORF">GALMADRAFT_729060</name>
</gene>
<feature type="compositionally biased region" description="Basic and acidic residues" evidence="5">
    <location>
        <begin position="349"/>
        <end position="365"/>
    </location>
</feature>
<feature type="compositionally biased region" description="Basic and acidic residues" evidence="5">
    <location>
        <begin position="441"/>
        <end position="461"/>
    </location>
</feature>
<keyword evidence="4" id="KW-0347">Helicase</keyword>
<reference evidence="8" key="1">
    <citation type="journal article" date="2014" name="Proc. Natl. Acad. Sci. U.S.A.">
        <title>Extensive sampling of basidiomycete genomes demonstrates inadequacy of the white-rot/brown-rot paradigm for wood decay fungi.</title>
        <authorList>
            <person name="Riley R."/>
            <person name="Salamov A.A."/>
            <person name="Brown D.W."/>
            <person name="Nagy L.G."/>
            <person name="Floudas D."/>
            <person name="Held B.W."/>
            <person name="Levasseur A."/>
            <person name="Lombard V."/>
            <person name="Morin E."/>
            <person name="Otillar R."/>
            <person name="Lindquist E.A."/>
            <person name="Sun H."/>
            <person name="LaButti K.M."/>
            <person name="Schmutz J."/>
            <person name="Jabbour D."/>
            <person name="Luo H."/>
            <person name="Baker S.E."/>
            <person name="Pisabarro A.G."/>
            <person name="Walton J.D."/>
            <person name="Blanchette R.A."/>
            <person name="Henrissat B."/>
            <person name="Martin F."/>
            <person name="Cullen D."/>
            <person name="Hibbett D.S."/>
            <person name="Grigoriev I.V."/>
        </authorList>
    </citation>
    <scope>NUCLEOTIDE SEQUENCE [LARGE SCALE GENOMIC DNA]</scope>
    <source>
        <strain evidence="8">CBS 339.88</strain>
    </source>
</reference>
<dbReference type="GO" id="GO:0005524">
    <property type="term" value="F:ATP binding"/>
    <property type="evidence" value="ECO:0007669"/>
    <property type="project" value="UniProtKB-UniRule"/>
</dbReference>
<feature type="compositionally biased region" description="Low complexity" evidence="5">
    <location>
        <begin position="421"/>
        <end position="437"/>
    </location>
</feature>
<dbReference type="Gene3D" id="3.40.50.300">
    <property type="entry name" value="P-loop containing nucleotide triphosphate hydrolases"/>
    <property type="match status" value="1"/>
</dbReference>
<feature type="compositionally biased region" description="Basic and acidic residues" evidence="5">
    <location>
        <begin position="577"/>
        <end position="587"/>
    </location>
</feature>
<feature type="compositionally biased region" description="Basic and acidic residues" evidence="5">
    <location>
        <begin position="470"/>
        <end position="486"/>
    </location>
</feature>
<dbReference type="GO" id="GO:0003723">
    <property type="term" value="F:RNA binding"/>
    <property type="evidence" value="ECO:0007669"/>
    <property type="project" value="UniProtKB-UniRule"/>
</dbReference>
<feature type="domain" description="DEAD/DEAH-box helicase" evidence="6">
    <location>
        <begin position="797"/>
        <end position="877"/>
    </location>
</feature>
<dbReference type="EC" id="3.6.4.13" evidence="4"/>
<accession>A0A067T2P2</accession>
<evidence type="ECO:0000256" key="5">
    <source>
        <dbReference type="SAM" id="MobiDB-lite"/>
    </source>
</evidence>
<name>A0A067T2P2_GALM3</name>
<dbReference type="GO" id="GO:0016787">
    <property type="term" value="F:hydrolase activity"/>
    <property type="evidence" value="ECO:0007669"/>
    <property type="project" value="UniProtKB-KW"/>
</dbReference>
<feature type="compositionally biased region" description="Basic and acidic residues" evidence="5">
    <location>
        <begin position="388"/>
        <end position="397"/>
    </location>
</feature>
<dbReference type="AlphaFoldDB" id="A0A067T2P2"/>
<feature type="compositionally biased region" description="Low complexity" evidence="5">
    <location>
        <begin position="561"/>
        <end position="573"/>
    </location>
</feature>
<feature type="compositionally biased region" description="Basic and acidic residues" evidence="5">
    <location>
        <begin position="241"/>
        <end position="254"/>
    </location>
</feature>
<feature type="compositionally biased region" description="Basic and acidic residues" evidence="5">
    <location>
        <begin position="535"/>
        <end position="545"/>
    </location>
</feature>
<dbReference type="GO" id="GO:0003724">
    <property type="term" value="F:RNA helicase activity"/>
    <property type="evidence" value="ECO:0007669"/>
    <property type="project" value="UniProtKB-EC"/>
</dbReference>
<evidence type="ECO:0000256" key="3">
    <source>
        <dbReference type="ARBA" id="ARBA00022840"/>
    </source>
</evidence>
<keyword evidence="8" id="KW-1185">Reference proteome</keyword>
<keyword evidence="1 4" id="KW-0547">Nucleotide-binding</keyword>
<feature type="compositionally biased region" description="Gly residues" evidence="5">
    <location>
        <begin position="322"/>
        <end position="336"/>
    </location>
</feature>
<evidence type="ECO:0000256" key="1">
    <source>
        <dbReference type="ARBA" id="ARBA00022741"/>
    </source>
</evidence>
<keyword evidence="4" id="KW-0694">RNA-binding</keyword>
<evidence type="ECO:0000313" key="8">
    <source>
        <dbReference type="Proteomes" id="UP000027222"/>
    </source>
</evidence>
<dbReference type="InterPro" id="IPR027417">
    <property type="entry name" value="P-loop_NTPase"/>
</dbReference>
<comment type="function">
    <text evidence="4">RNA helicase.</text>
</comment>
<dbReference type="STRING" id="685588.A0A067T2P2"/>
<dbReference type="Pfam" id="PF00270">
    <property type="entry name" value="DEAD"/>
    <property type="match status" value="1"/>
</dbReference>
<comment type="domain">
    <text evidence="4">The Q motif is unique to and characteristic of the DEAD box family of RNA helicases and controls ATP binding and hydrolysis.</text>
</comment>
<keyword evidence="2 4" id="KW-0378">Hydrolase</keyword>
<dbReference type="SUPFAM" id="SSF52540">
    <property type="entry name" value="P-loop containing nucleoside triphosphate hydrolases"/>
    <property type="match status" value="1"/>
</dbReference>